<dbReference type="AlphaFoldDB" id="A0A7R9QYJ7"/>
<dbReference type="EMBL" id="OC940529">
    <property type="protein sequence ID" value="CAD7661962.1"/>
    <property type="molecule type" value="Genomic_DNA"/>
</dbReference>
<reference evidence="3" key="1">
    <citation type="submission" date="2020-11" db="EMBL/GenBank/DDBJ databases">
        <authorList>
            <person name="Tran Van P."/>
        </authorList>
    </citation>
    <scope>NUCLEOTIDE SEQUENCE</scope>
</reference>
<gene>
    <name evidence="3" type="ORF">ONB1V03_LOCUS18522</name>
</gene>
<feature type="compositionally biased region" description="Basic and acidic residues" evidence="1">
    <location>
        <begin position="168"/>
        <end position="177"/>
    </location>
</feature>
<keyword evidence="4" id="KW-1185">Reference proteome</keyword>
<organism evidence="3">
    <name type="scientific">Oppiella nova</name>
    <dbReference type="NCBI Taxonomy" id="334625"/>
    <lineage>
        <taxon>Eukaryota</taxon>
        <taxon>Metazoa</taxon>
        <taxon>Ecdysozoa</taxon>
        <taxon>Arthropoda</taxon>
        <taxon>Chelicerata</taxon>
        <taxon>Arachnida</taxon>
        <taxon>Acari</taxon>
        <taxon>Acariformes</taxon>
        <taxon>Sarcoptiformes</taxon>
        <taxon>Oribatida</taxon>
        <taxon>Brachypylina</taxon>
        <taxon>Oppioidea</taxon>
        <taxon>Oppiidae</taxon>
        <taxon>Oppiella</taxon>
    </lineage>
</organism>
<dbReference type="EMBL" id="CAJPVJ010025704">
    <property type="protein sequence ID" value="CAG2179098.1"/>
    <property type="molecule type" value="Genomic_DNA"/>
</dbReference>
<protein>
    <recommendedName>
        <fullName evidence="2">UBC core domain-containing protein</fullName>
    </recommendedName>
</protein>
<dbReference type="Proteomes" id="UP000728032">
    <property type="component" value="Unassembled WGS sequence"/>
</dbReference>
<dbReference type="PROSITE" id="PS50127">
    <property type="entry name" value="UBC_2"/>
    <property type="match status" value="1"/>
</dbReference>
<dbReference type="InterPro" id="IPR050113">
    <property type="entry name" value="Ub_conjugating_enzyme"/>
</dbReference>
<evidence type="ECO:0000313" key="4">
    <source>
        <dbReference type="Proteomes" id="UP000728032"/>
    </source>
</evidence>
<dbReference type="InterPro" id="IPR054078">
    <property type="entry name" value="BRF2-like_C"/>
</dbReference>
<feature type="domain" description="UBC core" evidence="2">
    <location>
        <begin position="263"/>
        <end position="346"/>
    </location>
</feature>
<dbReference type="Pfam" id="PF21886">
    <property type="entry name" value="BRF2-like_C_cyclin_rpt"/>
    <property type="match status" value="1"/>
</dbReference>
<dbReference type="CDD" id="cd23799">
    <property type="entry name" value="UBCc_UBE2J"/>
    <property type="match status" value="1"/>
</dbReference>
<accession>A0A7R9QYJ7</accession>
<evidence type="ECO:0000256" key="1">
    <source>
        <dbReference type="SAM" id="MobiDB-lite"/>
    </source>
</evidence>
<evidence type="ECO:0000259" key="2">
    <source>
        <dbReference type="PROSITE" id="PS50127"/>
    </source>
</evidence>
<proteinExistence type="predicted"/>
<dbReference type="Gene3D" id="3.10.110.10">
    <property type="entry name" value="Ubiquitin Conjugating Enzyme"/>
    <property type="match status" value="1"/>
</dbReference>
<dbReference type="PANTHER" id="PTHR24067">
    <property type="entry name" value="UBIQUITIN-CONJUGATING ENZYME E2"/>
    <property type="match status" value="1"/>
</dbReference>
<evidence type="ECO:0000313" key="3">
    <source>
        <dbReference type="EMBL" id="CAD7661962.1"/>
    </source>
</evidence>
<dbReference type="SUPFAM" id="SSF54495">
    <property type="entry name" value="UBC-like"/>
    <property type="match status" value="1"/>
</dbReference>
<feature type="non-terminal residue" evidence="3">
    <location>
        <position position="346"/>
    </location>
</feature>
<dbReference type="InterPro" id="IPR000608">
    <property type="entry name" value="UBC"/>
</dbReference>
<name>A0A7R9QYJ7_9ACAR</name>
<sequence>MKDLEHRVIDIISIEKACWLVEGRSPLHVITAATYLGWKSLRPTQRAHYKFTQFCKDFGIRSTLTTVERVKEQNDIFIKLAKHIPIVKFRSIRVHRNNVALYVNDIIQYSNSLIFDLRRDVYTKLCEEQKSSQRMTKDDDYSEDNDKTWMNSFKRKAYYETKGQNRSYESEVRKEGLENEEPEESEPHISDDEIDRYLRSDKEIKFIKKAYKRMNKRITLFALKSSQYIHRWNRSPADGKCWSQDWDLMSGQSGPRRAMKGTTATQRLKQDYMRIIKDPVPYVSAHPLHNNILEWHYVVHGPEGTPYSGGVYHGKLQFPSEFPFKPPAIYMLTPNGRFKCGVRLCL</sequence>
<dbReference type="Pfam" id="PF00179">
    <property type="entry name" value="UQ_con"/>
    <property type="match status" value="1"/>
</dbReference>
<dbReference type="OrthoDB" id="1158011at2759"/>
<feature type="region of interest" description="Disordered" evidence="1">
    <location>
        <begin position="164"/>
        <end position="191"/>
    </location>
</feature>
<dbReference type="InterPro" id="IPR016135">
    <property type="entry name" value="UBQ-conjugating_enzyme/RWD"/>
</dbReference>